<protein>
    <submittedName>
        <fullName evidence="4">ATPase</fullName>
    </submittedName>
</protein>
<feature type="region of interest" description="Disordered" evidence="2">
    <location>
        <begin position="919"/>
        <end position="944"/>
    </location>
</feature>
<feature type="region of interest" description="Disordered" evidence="2">
    <location>
        <begin position="672"/>
        <end position="700"/>
    </location>
</feature>
<evidence type="ECO:0000256" key="2">
    <source>
        <dbReference type="SAM" id="MobiDB-lite"/>
    </source>
</evidence>
<comment type="caution">
    <text evidence="4">The sequence shown here is derived from an EMBL/GenBank/DDBJ whole genome shotgun (WGS) entry which is preliminary data.</text>
</comment>
<dbReference type="RefSeq" id="WP_313992353.1">
    <property type="nucleotide sequence ID" value="NZ_JASJOT010000001.1"/>
</dbReference>
<dbReference type="EMBL" id="JASJOT010000001">
    <property type="protein sequence ID" value="MDJ1491993.1"/>
    <property type="molecule type" value="Genomic_DNA"/>
</dbReference>
<proteinExistence type="predicted"/>
<feature type="coiled-coil region" evidence="1">
    <location>
        <begin position="760"/>
        <end position="810"/>
    </location>
</feature>
<keyword evidence="5" id="KW-1185">Reference proteome</keyword>
<evidence type="ECO:0000313" key="5">
    <source>
        <dbReference type="Proteomes" id="UP001228581"/>
    </source>
</evidence>
<dbReference type="Proteomes" id="UP001228581">
    <property type="component" value="Unassembled WGS sequence"/>
</dbReference>
<feature type="transmembrane region" description="Helical" evidence="3">
    <location>
        <begin position="50"/>
        <end position="68"/>
    </location>
</feature>
<name>A0ABT7CEA3_9BACT</name>
<sequence>MNILLQKLTAYKKKYYRNLLIRGLLLGGSLILTTYLIVNTAEFFGRFNPIMRAGLLFTFLGITGYVLYQYIIDPVLKLNNISKPISNEEAARQIGKYFTNIDDKLLNTIQLQSLSTSQNQLLLASIDQRTQQLSLIPFTDAVDISQNRRYLRYIVPPALIILLILARFPKFFTDSSQRIVNFRKVYLPEAPFSFELKNKNLDVFKNEDLTVTLHLEGNSLPETVYLYTNGRKQKMTAIDARNFSFTFNKIQKAFDFHFEAADFQSNGYEVHLIPRPSLEIFSAKLKYPTYLKRTDEILNNVGNLLVPEGTQIQWEFKSADTDSLLVTFGNASNPTVAEQPSEETFLFSTKATKSENYQVKLKNRFGFNKEDINYFLDVIPDQYPKITLESFKDTTLFNYLVFGGNIADDYGFSKLAIVYSVIPADEENKSQHTGTIPLNLQANQTIQNYYHQWSLEKLQLAPGDKIQYYVQVWDNDGVNGPKAAKSQVFTFAIPNDKQLEDNQEQLSKQTSSKISSALTKASRLKKEINTLEDRLKTKKQLDFQDKKQIEEVLKKRQELNAELEKLQEQMKSLNQQQNRFSETNPQLMEKMDQLQKLMDNLLDEETKKLYEELEKLLETNKNNFNLLDKLSQKENTLEKEIERALEMFKQLQFEQKIDKQINDLKELAKEQQKLAEKTEDTKNNNANESQQKEQKELENKQQDLNEKFEEQKQNLEELKEMDKELEQPTGLEQMDQDGQKEKDISEKQKQSLDQLHNNQNKKASQNQKDAAQKMEQMAKEMEQMQGGMEMEQNQENLDDLRDILENLITLSFDQEKLMKDFRNVNLSDPRFPKLAQEQLKLKDDAKIIEDSLYSLAKRVFQLESFVTREVTEMKQHMDESTRGIKERRLSLATGQQQLAMTSMNNLALMLNDALKQMQEQMKNAKAGKGKPKPNKKPQPGMSELQQQLNKQIQDLKQGGKSGRQLSEELAKMAAQQEMIRKALQQMEKSRNEKGEKPGGMEDLLKKMEETEKDLVNKNLSQDMLKRNQDIVTRLLEAEKSQRERDEDEQRKAEQAKDAKPSVPPAFEQYIKNKEKQIELLKTIPPALSPYYRKEVDEYFKKLGDPTK</sequence>
<feature type="region of interest" description="Disordered" evidence="2">
    <location>
        <begin position="726"/>
        <end position="747"/>
    </location>
</feature>
<feature type="compositionally biased region" description="Basic and acidic residues" evidence="2">
    <location>
        <begin position="1036"/>
        <end position="1059"/>
    </location>
</feature>
<keyword evidence="1" id="KW-0175">Coiled coil</keyword>
<evidence type="ECO:0000313" key="4">
    <source>
        <dbReference type="EMBL" id="MDJ1491993.1"/>
    </source>
</evidence>
<feature type="transmembrane region" description="Helical" evidence="3">
    <location>
        <begin position="150"/>
        <end position="168"/>
    </location>
</feature>
<feature type="transmembrane region" description="Helical" evidence="3">
    <location>
        <begin position="20"/>
        <end position="38"/>
    </location>
</feature>
<keyword evidence="3" id="KW-0812">Transmembrane</keyword>
<feature type="compositionally biased region" description="Basic and acidic residues" evidence="2">
    <location>
        <begin position="690"/>
        <end position="700"/>
    </location>
</feature>
<feature type="compositionally biased region" description="Basic and acidic residues" evidence="2">
    <location>
        <begin position="737"/>
        <end position="747"/>
    </location>
</feature>
<accession>A0ABT7CEA3</accession>
<keyword evidence="3" id="KW-1133">Transmembrane helix</keyword>
<feature type="region of interest" description="Disordered" evidence="2">
    <location>
        <begin position="1036"/>
        <end position="1063"/>
    </location>
</feature>
<gene>
    <name evidence="4" type="ORF">QNI19_03550</name>
</gene>
<evidence type="ECO:0000256" key="1">
    <source>
        <dbReference type="SAM" id="Coils"/>
    </source>
</evidence>
<keyword evidence="3" id="KW-0472">Membrane</keyword>
<feature type="compositionally biased region" description="Basic residues" evidence="2">
    <location>
        <begin position="925"/>
        <end position="935"/>
    </location>
</feature>
<feature type="compositionally biased region" description="Basic and acidic residues" evidence="2">
    <location>
        <begin position="672"/>
        <end position="682"/>
    </location>
</feature>
<evidence type="ECO:0000256" key="3">
    <source>
        <dbReference type="SAM" id="Phobius"/>
    </source>
</evidence>
<reference evidence="4 5" key="1">
    <citation type="submission" date="2023-05" db="EMBL/GenBank/DDBJ databases">
        <authorList>
            <person name="Zhang X."/>
        </authorList>
    </citation>
    <scope>NUCLEOTIDE SEQUENCE [LARGE SCALE GENOMIC DNA]</scope>
    <source>
        <strain evidence="4 5">DM2B3-1</strain>
    </source>
</reference>
<organism evidence="4 5">
    <name type="scientific">Xanthocytophaga flava</name>
    <dbReference type="NCBI Taxonomy" id="3048013"/>
    <lineage>
        <taxon>Bacteria</taxon>
        <taxon>Pseudomonadati</taxon>
        <taxon>Bacteroidota</taxon>
        <taxon>Cytophagia</taxon>
        <taxon>Cytophagales</taxon>
        <taxon>Rhodocytophagaceae</taxon>
        <taxon>Xanthocytophaga</taxon>
    </lineage>
</organism>